<name>H5SCQ3_9BACT</name>
<evidence type="ECO:0000313" key="1">
    <source>
        <dbReference type="EMBL" id="BAL53939.1"/>
    </source>
</evidence>
<proteinExistence type="predicted"/>
<reference evidence="1" key="2">
    <citation type="journal article" date="2012" name="PLoS ONE">
        <title>A Deeply Branching Thermophilic Bacterium with an Ancient Acetyl-CoA Pathway Dominates a Subsurface Ecosystem.</title>
        <authorList>
            <person name="Takami H."/>
            <person name="Noguchi H."/>
            <person name="Takaki Y."/>
            <person name="Uchiyama I."/>
            <person name="Toyoda A."/>
            <person name="Nishi S."/>
            <person name="Chee G.-J."/>
            <person name="Arai W."/>
            <person name="Nunoura T."/>
            <person name="Itoh T."/>
            <person name="Hattori M."/>
            <person name="Takai K."/>
        </authorList>
    </citation>
    <scope>NUCLEOTIDE SEQUENCE</scope>
</reference>
<accession>H5SCQ3</accession>
<gene>
    <name evidence="1" type="ORF">HGMM_F11F07C11</name>
</gene>
<organism evidence="1">
    <name type="scientific">uncultured Planctomycetota bacterium</name>
    <dbReference type="NCBI Taxonomy" id="120965"/>
    <lineage>
        <taxon>Bacteria</taxon>
        <taxon>Pseudomonadati</taxon>
        <taxon>Planctomycetota</taxon>
        <taxon>environmental samples</taxon>
    </lineage>
</organism>
<reference evidence="1" key="1">
    <citation type="journal article" date="2005" name="Environ. Microbiol.">
        <title>Genetic and functional properties of uncultivated thermophilic crenarchaeotes from a subsurface gold mine as revealed by analysis of genome fragments.</title>
        <authorList>
            <person name="Nunoura T."/>
            <person name="Hirayama H."/>
            <person name="Takami H."/>
            <person name="Oida H."/>
            <person name="Nishi S."/>
            <person name="Shimamura S."/>
            <person name="Suzuki Y."/>
            <person name="Inagaki F."/>
            <person name="Takai K."/>
            <person name="Nealson K.H."/>
            <person name="Horikoshi K."/>
        </authorList>
    </citation>
    <scope>NUCLEOTIDE SEQUENCE</scope>
</reference>
<dbReference type="AlphaFoldDB" id="H5SCQ3"/>
<dbReference type="EMBL" id="AP011672">
    <property type="protein sequence ID" value="BAL53939.1"/>
    <property type="molecule type" value="Genomic_DNA"/>
</dbReference>
<sequence length="88" mass="9933">MNTTLDNESRQLDWTPLLPANRVRITNAVRVGQLSGKPTQPNPNPHDCPDSAVQVRTLRENGEIRYIEVQCGCGRVIRLRCEYETSSP</sequence>
<protein>
    <submittedName>
        <fullName evidence="1">Uncharacterized protein</fullName>
    </submittedName>
</protein>